<dbReference type="Proteomes" id="UP000009309">
    <property type="component" value="Unassembled WGS sequence"/>
</dbReference>
<evidence type="ECO:0000313" key="2">
    <source>
        <dbReference type="Proteomes" id="UP000009309"/>
    </source>
</evidence>
<dbReference type="AlphaFoldDB" id="I2GLF5"/>
<proteinExistence type="predicted"/>
<gene>
    <name evidence="1" type="ORF">BN8_03932</name>
</gene>
<dbReference type="OrthoDB" id="226361at2"/>
<organism evidence="1 2">
    <name type="scientific">Fibrisoma limi BUZ 3</name>
    <dbReference type="NCBI Taxonomy" id="1185876"/>
    <lineage>
        <taxon>Bacteria</taxon>
        <taxon>Pseudomonadati</taxon>
        <taxon>Bacteroidota</taxon>
        <taxon>Cytophagia</taxon>
        <taxon>Cytophagales</taxon>
        <taxon>Spirosomataceae</taxon>
        <taxon>Fibrisoma</taxon>
    </lineage>
</organism>
<comment type="caution">
    <text evidence="1">The sequence shown here is derived from an EMBL/GenBank/DDBJ whole genome shotgun (WGS) entry which is preliminary data.</text>
</comment>
<sequence length="414" mass="46282">MKTNYQSPGGVDALSKALLTRWNTVIQTVYDGLKPYQSRFFKLNPAELSQPDATAITWFADPATPASCKDIDIARQLADWGVRGRQALHDEYCEYHIVYRTDQQGNLRPKRVHVTTELRVYWTMLAMANPTRLRNVAAEILGFVPSWQDLYGVADPFKLSETAREIAFSTQNAGHGGRADLQKKGVPAQPVGKLNTDNLLFMTSPVNGLDDLLFIFMFGAHPYATRNGDQLERATKEQIFRYHQTEEFACRHADPAASMSAYNAVFEGRTVAFADPVGLYMHTFADNVFSYKGKDIPDTWVRFSRGRQRLEFGPGDDEPIFLDDLTVALGGDEYPVTGGFQVVQQLEIGPTILFGAPIPILDTDYIILNISVDPIRCNESRTCEQVDALHKAYLNSQVPAIEKVSPRIVKPVVA</sequence>
<dbReference type="STRING" id="1185876.BN8_03932"/>
<reference evidence="1 2" key="1">
    <citation type="journal article" date="2012" name="J. Bacteriol.">
        <title>Genome Sequence of the Filamentous Bacterium Fibrisoma limi BUZ 3T.</title>
        <authorList>
            <person name="Filippini M."/>
            <person name="Qi W."/>
            <person name="Jaenicke S."/>
            <person name="Goesmann A."/>
            <person name="Smits T.H."/>
            <person name="Bagheri H.C."/>
        </authorList>
    </citation>
    <scope>NUCLEOTIDE SEQUENCE [LARGE SCALE GENOMIC DNA]</scope>
    <source>
        <strain evidence="2">BUZ 3T</strain>
    </source>
</reference>
<accession>I2GLF5</accession>
<dbReference type="eggNOG" id="ENOG5032JSF">
    <property type="taxonomic scope" value="Bacteria"/>
</dbReference>
<dbReference type="RefSeq" id="WP_009283307.1">
    <property type="nucleotide sequence ID" value="NZ_CAIT01000007.1"/>
</dbReference>
<keyword evidence="2" id="KW-1185">Reference proteome</keyword>
<dbReference type="EMBL" id="CAIT01000007">
    <property type="protein sequence ID" value="CCH54731.1"/>
    <property type="molecule type" value="Genomic_DNA"/>
</dbReference>
<name>I2GLF5_9BACT</name>
<evidence type="ECO:0000313" key="1">
    <source>
        <dbReference type="EMBL" id="CCH54731.1"/>
    </source>
</evidence>
<protein>
    <submittedName>
        <fullName evidence="1">Uncharacterized protein</fullName>
    </submittedName>
</protein>